<comment type="function">
    <text evidence="7">Involved in the gluconeogenesis. Catalyzes stereospecifically the conversion of dihydroxyacetone phosphate (DHAP) to D-glyceraldehyde-3-phosphate (G3P).</text>
</comment>
<comment type="similarity">
    <text evidence="2 7 8">Belongs to the triosephosphate isomerase family.</text>
</comment>
<comment type="catalytic activity">
    <reaction evidence="7 8">
        <text>D-glyceraldehyde 3-phosphate = dihydroxyacetone phosphate</text>
        <dbReference type="Rhea" id="RHEA:18585"/>
        <dbReference type="ChEBI" id="CHEBI:57642"/>
        <dbReference type="ChEBI" id="CHEBI:59776"/>
        <dbReference type="EC" id="5.3.1.1"/>
    </reaction>
</comment>
<evidence type="ECO:0000256" key="7">
    <source>
        <dbReference type="HAMAP-Rule" id="MF_00147"/>
    </source>
</evidence>
<keyword evidence="5 7" id="KW-0324">Glycolysis</keyword>
<organism evidence="9 10">
    <name type="scientific">Melittangium boletus DSM 14713</name>
    <dbReference type="NCBI Taxonomy" id="1294270"/>
    <lineage>
        <taxon>Bacteria</taxon>
        <taxon>Pseudomonadati</taxon>
        <taxon>Myxococcota</taxon>
        <taxon>Myxococcia</taxon>
        <taxon>Myxococcales</taxon>
        <taxon>Cystobacterineae</taxon>
        <taxon>Archangiaceae</taxon>
        <taxon>Melittangium</taxon>
    </lineage>
</organism>
<evidence type="ECO:0000256" key="8">
    <source>
        <dbReference type="RuleBase" id="RU363013"/>
    </source>
</evidence>
<comment type="pathway">
    <text evidence="7 8">Carbohydrate biosynthesis; gluconeogenesis.</text>
</comment>
<dbReference type="PANTHER" id="PTHR21139:SF42">
    <property type="entry name" value="TRIOSEPHOSPHATE ISOMERASE"/>
    <property type="match status" value="1"/>
</dbReference>
<comment type="pathway">
    <text evidence="1 7 8">Carbohydrate degradation; glycolysis; D-glyceraldehyde 3-phosphate from glycerone phosphate: step 1/1.</text>
</comment>
<dbReference type="Pfam" id="PF00121">
    <property type="entry name" value="TIM"/>
    <property type="match status" value="1"/>
</dbReference>
<dbReference type="SUPFAM" id="SSF51351">
    <property type="entry name" value="Triosephosphate isomerase (TIM)"/>
    <property type="match status" value="1"/>
</dbReference>
<keyword evidence="6 7" id="KW-0413">Isomerase</keyword>
<dbReference type="GO" id="GO:0004807">
    <property type="term" value="F:triose-phosphate isomerase activity"/>
    <property type="evidence" value="ECO:0007669"/>
    <property type="project" value="UniProtKB-UniRule"/>
</dbReference>
<dbReference type="FunFam" id="3.20.20.70:FF:000016">
    <property type="entry name" value="Triosephosphate isomerase"/>
    <property type="match status" value="1"/>
</dbReference>
<dbReference type="Gene3D" id="3.20.20.70">
    <property type="entry name" value="Aldolase class I"/>
    <property type="match status" value="1"/>
</dbReference>
<dbReference type="InterPro" id="IPR020861">
    <property type="entry name" value="Triosephosphate_isomerase_AS"/>
</dbReference>
<protein>
    <recommendedName>
        <fullName evidence="7 8">Triosephosphate isomerase</fullName>
        <shortName evidence="7">TIM</shortName>
        <shortName evidence="7">TPI</shortName>
        <ecNumber evidence="7 8">5.3.1.1</ecNumber>
    </recommendedName>
    <alternativeName>
        <fullName evidence="7">Triose-phosphate isomerase</fullName>
    </alternativeName>
</protein>
<dbReference type="CDD" id="cd00311">
    <property type="entry name" value="TIM"/>
    <property type="match status" value="1"/>
</dbReference>
<evidence type="ECO:0000256" key="2">
    <source>
        <dbReference type="ARBA" id="ARBA00007422"/>
    </source>
</evidence>
<dbReference type="PROSITE" id="PS00171">
    <property type="entry name" value="TIM_1"/>
    <property type="match status" value="1"/>
</dbReference>
<sequence>MAAQARRKLIAGNWKMNKTVSEGLALVRELKGLVASLPGERVEVAVAPTFVSLHAVAKELEGSSVKLAGQNCHWEASGAFTGEVSAGMLKDVGCTYVILGHSERRQFFGETDETVNKRARAVLGAGLIPILCVGETLAEREAGRTLEVVERQVTGGLKGFQAAEVATFVLAYEPVWAIGTGRTATSAQAQEVHKSLRAHLAKLYDGETAERVLIQYGGSVKPDNAAELLGQPDVDGALVGGASLKAGDFAAIIKGGAGA</sequence>
<accession>A0A286NV22</accession>
<proteinExistence type="inferred from homology"/>
<evidence type="ECO:0000256" key="5">
    <source>
        <dbReference type="ARBA" id="ARBA00023152"/>
    </source>
</evidence>
<dbReference type="UniPathway" id="UPA00138"/>
<feature type="binding site" evidence="7">
    <location>
        <position position="179"/>
    </location>
    <ligand>
        <name>substrate</name>
    </ligand>
</feature>
<evidence type="ECO:0000313" key="10">
    <source>
        <dbReference type="Proteomes" id="UP000217289"/>
    </source>
</evidence>
<dbReference type="GO" id="GO:0046166">
    <property type="term" value="P:glyceraldehyde-3-phosphate biosynthetic process"/>
    <property type="evidence" value="ECO:0007669"/>
    <property type="project" value="TreeGrafter"/>
</dbReference>
<dbReference type="AlphaFoldDB" id="A0A286NV22"/>
<name>A0A286NV22_9BACT</name>
<gene>
    <name evidence="7" type="primary">tpiA</name>
    <name evidence="9" type="ORF">MEBOL_000340</name>
</gene>
<feature type="binding site" evidence="7">
    <location>
        <position position="219"/>
    </location>
    <ligand>
        <name>substrate</name>
    </ligand>
</feature>
<dbReference type="EC" id="5.3.1.1" evidence="7 8"/>
<dbReference type="RefSeq" id="WP_095975783.1">
    <property type="nucleotide sequence ID" value="NZ_CP022163.1"/>
</dbReference>
<dbReference type="GO" id="GO:0006096">
    <property type="term" value="P:glycolytic process"/>
    <property type="evidence" value="ECO:0007669"/>
    <property type="project" value="UniProtKB-UniRule"/>
</dbReference>
<keyword evidence="10" id="KW-1185">Reference proteome</keyword>
<dbReference type="EMBL" id="CP022163">
    <property type="protein sequence ID" value="ATB26905.1"/>
    <property type="molecule type" value="Genomic_DNA"/>
</dbReference>
<keyword evidence="4 7" id="KW-0963">Cytoplasm</keyword>
<feature type="binding site" evidence="7">
    <location>
        <begin position="13"/>
        <end position="15"/>
    </location>
    <ligand>
        <name>substrate</name>
    </ligand>
</feature>
<dbReference type="InterPro" id="IPR035990">
    <property type="entry name" value="TIM_sf"/>
</dbReference>
<dbReference type="InterPro" id="IPR013785">
    <property type="entry name" value="Aldolase_TIM"/>
</dbReference>
<reference evidence="9 10" key="1">
    <citation type="submission" date="2017-06" db="EMBL/GenBank/DDBJ databases">
        <authorList>
            <person name="Kim H.J."/>
            <person name="Triplett B.A."/>
        </authorList>
    </citation>
    <scope>NUCLEOTIDE SEQUENCE [LARGE SCALE GENOMIC DNA]</scope>
    <source>
        <strain evidence="9 10">DSM 14713</strain>
    </source>
</reference>
<feature type="binding site" evidence="7">
    <location>
        <begin position="240"/>
        <end position="241"/>
    </location>
    <ligand>
        <name>substrate</name>
    </ligand>
</feature>
<dbReference type="GO" id="GO:0006094">
    <property type="term" value="P:gluconeogenesis"/>
    <property type="evidence" value="ECO:0007669"/>
    <property type="project" value="UniProtKB-UniRule"/>
</dbReference>
<evidence type="ECO:0000256" key="4">
    <source>
        <dbReference type="ARBA" id="ARBA00022490"/>
    </source>
</evidence>
<dbReference type="InterPro" id="IPR022896">
    <property type="entry name" value="TrioseP_Isoase_bac/euk"/>
</dbReference>
<dbReference type="InterPro" id="IPR000652">
    <property type="entry name" value="Triosephosphate_isomerase"/>
</dbReference>
<dbReference type="PANTHER" id="PTHR21139">
    <property type="entry name" value="TRIOSEPHOSPHATE ISOMERASE"/>
    <property type="match status" value="1"/>
</dbReference>
<evidence type="ECO:0000256" key="1">
    <source>
        <dbReference type="ARBA" id="ARBA00004680"/>
    </source>
</evidence>
<comment type="subcellular location">
    <subcellularLocation>
        <location evidence="7 8">Cytoplasm</location>
    </subcellularLocation>
</comment>
<dbReference type="GO" id="GO:0019563">
    <property type="term" value="P:glycerol catabolic process"/>
    <property type="evidence" value="ECO:0007669"/>
    <property type="project" value="TreeGrafter"/>
</dbReference>
<evidence type="ECO:0000256" key="3">
    <source>
        <dbReference type="ARBA" id="ARBA00022432"/>
    </source>
</evidence>
<comment type="subunit">
    <text evidence="7 8">Homodimer.</text>
</comment>
<evidence type="ECO:0000313" key="9">
    <source>
        <dbReference type="EMBL" id="ATB26905.1"/>
    </source>
</evidence>
<dbReference type="Proteomes" id="UP000217289">
    <property type="component" value="Chromosome"/>
</dbReference>
<dbReference type="GO" id="GO:0005829">
    <property type="term" value="C:cytosol"/>
    <property type="evidence" value="ECO:0007669"/>
    <property type="project" value="TreeGrafter"/>
</dbReference>
<dbReference type="OrthoDB" id="9809429at2"/>
<dbReference type="NCBIfam" id="TIGR00419">
    <property type="entry name" value="tim"/>
    <property type="match status" value="1"/>
</dbReference>
<dbReference type="UniPathway" id="UPA00109">
    <property type="reaction ID" value="UER00189"/>
</dbReference>
<dbReference type="PROSITE" id="PS51440">
    <property type="entry name" value="TIM_2"/>
    <property type="match status" value="1"/>
</dbReference>
<keyword evidence="3 7" id="KW-0312">Gluconeogenesis</keyword>
<dbReference type="KEGG" id="mbd:MEBOL_000340"/>
<feature type="active site" description="Electrophile" evidence="7">
    <location>
        <position position="101"/>
    </location>
</feature>
<evidence type="ECO:0000256" key="6">
    <source>
        <dbReference type="ARBA" id="ARBA00023235"/>
    </source>
</evidence>
<dbReference type="HAMAP" id="MF_00147_B">
    <property type="entry name" value="TIM_B"/>
    <property type="match status" value="1"/>
</dbReference>
<feature type="active site" description="Proton acceptor" evidence="7">
    <location>
        <position position="173"/>
    </location>
</feature>